<dbReference type="PANTHER" id="PTHR44653">
    <property type="entry name" value="DNAJ HOMOLOG SUBFAMILY C MEMBER 1"/>
    <property type="match status" value="1"/>
</dbReference>
<evidence type="ECO:0000313" key="15">
    <source>
        <dbReference type="Proteomes" id="UP000515208"/>
    </source>
</evidence>
<reference evidence="16" key="1">
    <citation type="submission" date="2025-08" db="UniProtKB">
        <authorList>
            <consortium name="RefSeq"/>
        </authorList>
    </citation>
    <scope>IDENTIFICATION</scope>
    <source>
        <tissue evidence="16">Blood</tissue>
    </source>
</reference>
<dbReference type="FunFam" id="1.10.10.60:FF:000255">
    <property type="entry name" value="DnaJ (Hsp40) homolog, subfamily C, member 1"/>
    <property type="match status" value="1"/>
</dbReference>
<dbReference type="OrthoDB" id="1420887at2759"/>
<keyword evidence="3" id="KW-0677">Repeat</keyword>
<dbReference type="SMART" id="SM00271">
    <property type="entry name" value="DnaJ"/>
    <property type="match status" value="1"/>
</dbReference>
<evidence type="ECO:0000256" key="3">
    <source>
        <dbReference type="ARBA" id="ARBA00022737"/>
    </source>
</evidence>
<comment type="subcellular location">
    <subcellularLocation>
        <location evidence="8">Endomembrane system</location>
        <topology evidence="8">Single-pass membrane protein</topology>
    </subcellularLocation>
</comment>
<keyword evidence="4 11" id="KW-1133">Transmembrane helix</keyword>
<dbReference type="CDD" id="cd06257">
    <property type="entry name" value="DnaJ"/>
    <property type="match status" value="1"/>
</dbReference>
<evidence type="ECO:0000313" key="16">
    <source>
        <dbReference type="RefSeq" id="XP_010858360.1"/>
    </source>
</evidence>
<proteinExistence type="predicted"/>
<dbReference type="Gene3D" id="1.10.287.110">
    <property type="entry name" value="DnaJ domain"/>
    <property type="match status" value="1"/>
</dbReference>
<feature type="coiled-coil region" evidence="9">
    <location>
        <begin position="311"/>
        <end position="338"/>
    </location>
</feature>
<keyword evidence="5 11" id="KW-0472">Membrane</keyword>
<feature type="domain" description="SANT" evidence="14">
    <location>
        <begin position="520"/>
        <end position="575"/>
    </location>
</feature>
<dbReference type="InterPro" id="IPR009057">
    <property type="entry name" value="Homeodomain-like_sf"/>
</dbReference>
<feature type="domain" description="J" evidence="12">
    <location>
        <begin position="113"/>
        <end position="190"/>
    </location>
</feature>
<gene>
    <name evidence="16" type="primary">DNAJC1</name>
</gene>
<dbReference type="InterPro" id="IPR052606">
    <property type="entry name" value="DnaJ_domain_protein"/>
</dbReference>
<evidence type="ECO:0000259" key="13">
    <source>
        <dbReference type="PROSITE" id="PS50090"/>
    </source>
</evidence>
<dbReference type="PROSITE" id="PS00636">
    <property type="entry name" value="DNAJ_1"/>
    <property type="match status" value="1"/>
</dbReference>
<dbReference type="SMART" id="SM00717">
    <property type="entry name" value="SANT"/>
    <property type="match status" value="2"/>
</dbReference>
<dbReference type="Proteomes" id="UP000515208">
    <property type="component" value="Unplaced"/>
</dbReference>
<protein>
    <submittedName>
        <fullName evidence="16">DnaJ homolog subfamily C member 1</fullName>
    </submittedName>
</protein>
<evidence type="ECO:0000256" key="5">
    <source>
        <dbReference type="ARBA" id="ARBA00023136"/>
    </source>
</evidence>
<keyword evidence="2" id="KW-0732">Signal</keyword>
<name>A0A6P3J4R6_BISBB</name>
<evidence type="ECO:0000256" key="7">
    <source>
        <dbReference type="ARBA" id="ARBA00023242"/>
    </source>
</evidence>
<evidence type="ECO:0000259" key="12">
    <source>
        <dbReference type="PROSITE" id="PS50076"/>
    </source>
</evidence>
<feature type="compositionally biased region" description="Basic and acidic residues" evidence="10">
    <location>
        <begin position="511"/>
        <end position="522"/>
    </location>
</feature>
<dbReference type="CTD" id="64215"/>
<dbReference type="RefSeq" id="XP_010858360.1">
    <property type="nucleotide sequence ID" value="XM_010860058.1"/>
</dbReference>
<evidence type="ECO:0000256" key="4">
    <source>
        <dbReference type="ARBA" id="ARBA00022989"/>
    </source>
</evidence>
<evidence type="ECO:0000256" key="2">
    <source>
        <dbReference type="ARBA" id="ARBA00022729"/>
    </source>
</evidence>
<keyword evidence="9" id="KW-0175">Coiled coil</keyword>
<keyword evidence="1 11" id="KW-0812">Transmembrane</keyword>
<dbReference type="SUPFAM" id="SSF46689">
    <property type="entry name" value="Homeodomain-like"/>
    <property type="match status" value="2"/>
</dbReference>
<dbReference type="GeneID" id="105003089"/>
<dbReference type="GO" id="GO:0012505">
    <property type="term" value="C:endomembrane system"/>
    <property type="evidence" value="ECO:0007669"/>
    <property type="project" value="UniProtKB-SubCell"/>
</dbReference>
<feature type="transmembrane region" description="Helical" evidence="11">
    <location>
        <begin position="215"/>
        <end position="235"/>
    </location>
</feature>
<dbReference type="PROSITE" id="PS51293">
    <property type="entry name" value="SANT"/>
    <property type="match status" value="1"/>
</dbReference>
<dbReference type="Gene3D" id="1.10.10.60">
    <property type="entry name" value="Homeodomain-like"/>
    <property type="match status" value="2"/>
</dbReference>
<feature type="domain" description="Myb-like" evidence="13">
    <location>
        <begin position="517"/>
        <end position="571"/>
    </location>
</feature>
<evidence type="ECO:0000256" key="1">
    <source>
        <dbReference type="ARBA" id="ARBA00022692"/>
    </source>
</evidence>
<evidence type="ECO:0000259" key="14">
    <source>
        <dbReference type="PROSITE" id="PS51293"/>
    </source>
</evidence>
<sequence length="582" mass="66686">MAAGKVLSRTLACVFKEQQGGVGGEKASGTVVADEIRDTGDFVDLLKDFGGFNVIVKPLALEKKVVKIYQISRSVAVVLTAFPKTVAPCATDCSNYIAWGPAFGWLSSQILTRFWEFLFLTKFALCFSPPPHYIQDASSTDIRKAYRKLSLTLHPDKNKDENAETQFRQLVAIYEVLKDDERRQRYDDILINGLPDWRQPVFYYRRVRKMSNAELALLLFIILTVGHYAVVWSIYLEKQLDELLSRKKREKKKKTGGKTVDVSKLGASEKNERLLVKPQWHDLLPCKLGIWFCLTLKALPHLIQDAGQFYAKYKETRLKEKEDELTRAELETLQKQKKVKIKKPKPEFPVYTPLESTYIQSYDHGTSIEEIEEQMDDWLENRNRTQKKQAPEWTEEDLSQLTRSMVKFPGGTPGRWEKIAHELGRSVTDVTTKAKQLKDSVTCSPGMVRLSELKSTAQNPRPTRPTAALQDSIITQREEAQSATEEEEEEAAELGAEAAEESRPRRRRPARPLEPEPPRASEEPWTQNQQKLLELALQQYPRGSSDRWDKIAKCVPSKNKEDCIARYKLLVELVQKKKQARS</sequence>
<dbReference type="PROSITE" id="PS50090">
    <property type="entry name" value="MYB_LIKE"/>
    <property type="match status" value="1"/>
</dbReference>
<dbReference type="CDD" id="cd00167">
    <property type="entry name" value="SANT"/>
    <property type="match status" value="2"/>
</dbReference>
<dbReference type="InterPro" id="IPR036869">
    <property type="entry name" value="J_dom_sf"/>
</dbReference>
<keyword evidence="7" id="KW-0539">Nucleus</keyword>
<dbReference type="InterPro" id="IPR017884">
    <property type="entry name" value="SANT_dom"/>
</dbReference>
<keyword evidence="15" id="KW-1185">Reference proteome</keyword>
<evidence type="ECO:0000256" key="8">
    <source>
        <dbReference type="ARBA" id="ARBA00037847"/>
    </source>
</evidence>
<evidence type="ECO:0000256" key="10">
    <source>
        <dbReference type="SAM" id="MobiDB-lite"/>
    </source>
</evidence>
<dbReference type="InterPro" id="IPR018253">
    <property type="entry name" value="DnaJ_domain_CS"/>
</dbReference>
<dbReference type="InterPro" id="IPR001005">
    <property type="entry name" value="SANT/Myb"/>
</dbReference>
<dbReference type="InterPro" id="IPR001623">
    <property type="entry name" value="DnaJ_domain"/>
</dbReference>
<dbReference type="FunFam" id="1.10.10.60:FF:000180">
    <property type="entry name" value="DnaJ (Hsp40) homolog, subfamily C, member 2"/>
    <property type="match status" value="1"/>
</dbReference>
<feature type="region of interest" description="Disordered" evidence="10">
    <location>
        <begin position="452"/>
        <end position="532"/>
    </location>
</feature>
<dbReference type="KEGG" id="bbis:105003089"/>
<dbReference type="AlphaFoldDB" id="A0A6P3J4R6"/>
<evidence type="ECO:0000256" key="6">
    <source>
        <dbReference type="ARBA" id="ARBA00023186"/>
    </source>
</evidence>
<dbReference type="PROSITE" id="PS50076">
    <property type="entry name" value="DNAJ_2"/>
    <property type="match status" value="1"/>
</dbReference>
<dbReference type="SUPFAM" id="SSF46565">
    <property type="entry name" value="Chaperone J-domain"/>
    <property type="match status" value="1"/>
</dbReference>
<dbReference type="PRINTS" id="PR00625">
    <property type="entry name" value="JDOMAIN"/>
</dbReference>
<dbReference type="Pfam" id="PF23082">
    <property type="entry name" value="Myb_DNA-binding_2"/>
    <property type="match status" value="2"/>
</dbReference>
<organism evidence="15 16">
    <name type="scientific">Bison bison bison</name>
    <name type="common">North American plains bison</name>
    <dbReference type="NCBI Taxonomy" id="43346"/>
    <lineage>
        <taxon>Eukaryota</taxon>
        <taxon>Metazoa</taxon>
        <taxon>Chordata</taxon>
        <taxon>Craniata</taxon>
        <taxon>Vertebrata</taxon>
        <taxon>Euteleostomi</taxon>
        <taxon>Mammalia</taxon>
        <taxon>Eutheria</taxon>
        <taxon>Laurasiatheria</taxon>
        <taxon>Artiodactyla</taxon>
        <taxon>Ruminantia</taxon>
        <taxon>Pecora</taxon>
        <taxon>Bovidae</taxon>
        <taxon>Bovinae</taxon>
        <taxon>Bison</taxon>
    </lineage>
</organism>
<evidence type="ECO:0000256" key="9">
    <source>
        <dbReference type="SAM" id="Coils"/>
    </source>
</evidence>
<dbReference type="PANTHER" id="PTHR44653:SF2">
    <property type="entry name" value="DNAJ HOMOLOG SUBFAMILY C MEMBER 1"/>
    <property type="match status" value="1"/>
</dbReference>
<accession>A0A6P3J4R6</accession>
<keyword evidence="6" id="KW-0143">Chaperone</keyword>
<evidence type="ECO:0000256" key="11">
    <source>
        <dbReference type="SAM" id="Phobius"/>
    </source>
</evidence>
<dbReference type="Pfam" id="PF00226">
    <property type="entry name" value="DnaJ"/>
    <property type="match status" value="1"/>
</dbReference>